<reference evidence="2" key="1">
    <citation type="submission" date="2014-05" db="EMBL/GenBank/DDBJ databases">
        <authorList>
            <person name="Chronopoulou M."/>
        </authorList>
    </citation>
    <scope>NUCLEOTIDE SEQUENCE</scope>
    <source>
        <tissue evidence="2">Whole organism</tissue>
    </source>
</reference>
<name>A0A0K2V7C6_LEPSM</name>
<feature type="signal peptide" evidence="1">
    <location>
        <begin position="1"/>
        <end position="16"/>
    </location>
</feature>
<dbReference type="AlphaFoldDB" id="A0A0K2V7C6"/>
<keyword evidence="1" id="KW-0732">Signal</keyword>
<sequence>MYLAVHFFSLTSLISSCSPTIRPLSAPSNPLSDLLHHIQPPLLLIHPST</sequence>
<feature type="chain" id="PRO_5005489356" evidence="1">
    <location>
        <begin position="17"/>
        <end position="49"/>
    </location>
</feature>
<evidence type="ECO:0000256" key="1">
    <source>
        <dbReference type="SAM" id="SignalP"/>
    </source>
</evidence>
<evidence type="ECO:0000313" key="2">
    <source>
        <dbReference type="EMBL" id="CDW46359.1"/>
    </source>
</evidence>
<proteinExistence type="predicted"/>
<dbReference type="EMBL" id="HACA01028998">
    <property type="protein sequence ID" value="CDW46359.1"/>
    <property type="molecule type" value="Transcribed_RNA"/>
</dbReference>
<organism evidence="2">
    <name type="scientific">Lepeophtheirus salmonis</name>
    <name type="common">Salmon louse</name>
    <name type="synonym">Caligus salmonis</name>
    <dbReference type="NCBI Taxonomy" id="72036"/>
    <lineage>
        <taxon>Eukaryota</taxon>
        <taxon>Metazoa</taxon>
        <taxon>Ecdysozoa</taxon>
        <taxon>Arthropoda</taxon>
        <taxon>Crustacea</taxon>
        <taxon>Multicrustacea</taxon>
        <taxon>Hexanauplia</taxon>
        <taxon>Copepoda</taxon>
        <taxon>Siphonostomatoida</taxon>
        <taxon>Caligidae</taxon>
        <taxon>Lepeophtheirus</taxon>
    </lineage>
</organism>
<accession>A0A0K2V7C6</accession>
<protein>
    <submittedName>
        <fullName evidence="2">Uncharacterized protein</fullName>
    </submittedName>
</protein>